<sequence>MKNSSSNLTRVGLLFVLLVFFKLVSCSSGTHSQPATSEGFKAIENELKKKFGDNAYYTDLTITYNKSIGNIIGVTVTEDPESLKMGQWNLTQDTWTQNSDITIEVPKGTKATDYMFQLGETISLSQLGGLVEQSVQKLKDDKDLKNPTLSIASLNFPDNGDISRAEYIINLKPDNGGTTFRFYYTLNGDLIKMDY</sequence>
<keyword evidence="2" id="KW-1185">Reference proteome</keyword>
<evidence type="ECO:0000313" key="1">
    <source>
        <dbReference type="EMBL" id="MBC2846028.1"/>
    </source>
</evidence>
<comment type="caution">
    <text evidence="1">The sequence shown here is derived from an EMBL/GenBank/DDBJ whole genome shotgun (WGS) entry which is preliminary data.</text>
</comment>
<dbReference type="EMBL" id="JACLCP010000004">
    <property type="protein sequence ID" value="MBC2846028.1"/>
    <property type="molecule type" value="Genomic_DNA"/>
</dbReference>
<dbReference type="Proteomes" id="UP000533900">
    <property type="component" value="Unassembled WGS sequence"/>
</dbReference>
<dbReference type="AlphaFoldDB" id="A0A842IZ49"/>
<reference evidence="1" key="1">
    <citation type="submission" date="2020-08" db="EMBL/GenBank/DDBJ databases">
        <title>Winogradskyella ouciana sp. nov., isolated from the hadal seawater of the Mariana Trench.</title>
        <authorList>
            <person name="He X."/>
        </authorList>
    </citation>
    <scope>NUCLEOTIDE SEQUENCE [LARGE SCALE GENOMIC DNA]</scope>
    <source>
        <strain evidence="1">KCTC 52348</strain>
    </source>
</reference>
<organism evidence="1 2">
    <name type="scientific">Winogradskyella flava</name>
    <dbReference type="NCBI Taxonomy" id="1884876"/>
    <lineage>
        <taxon>Bacteria</taxon>
        <taxon>Pseudomonadati</taxon>
        <taxon>Bacteroidota</taxon>
        <taxon>Flavobacteriia</taxon>
        <taxon>Flavobacteriales</taxon>
        <taxon>Flavobacteriaceae</taxon>
        <taxon>Winogradskyella</taxon>
    </lineage>
</organism>
<dbReference type="RefSeq" id="WP_185789745.1">
    <property type="nucleotide sequence ID" value="NZ_JACLCP010000004.1"/>
</dbReference>
<name>A0A842IZ49_9FLAO</name>
<protein>
    <submittedName>
        <fullName evidence="1">Uncharacterized protein</fullName>
    </submittedName>
</protein>
<proteinExistence type="predicted"/>
<accession>A0A842IZ49</accession>
<evidence type="ECO:0000313" key="2">
    <source>
        <dbReference type="Proteomes" id="UP000533900"/>
    </source>
</evidence>
<gene>
    <name evidence="1" type="ORF">H7F21_13055</name>
</gene>